<sequence length="178" mass="20902">MREIISTLPFTLQFNRNLKPDDWKDMDQVLQLHQLFKDLFQWSMDNKRFKLESHWEELGASCQRICLKDIDFKDLMLITKGWNPTRQFRLLEATENRIRENQATIKAIEEQLNQTGPTQIPSGSQEAGQISSPVASHHSETNKSVTRSNHSSQLQEVSRRRQGYKGKNKTSFNQRKRE</sequence>
<keyword evidence="3" id="KW-1185">Reference proteome</keyword>
<organism evidence="2 3">
    <name type="scientific">Austropuccinia psidii MF-1</name>
    <dbReference type="NCBI Taxonomy" id="1389203"/>
    <lineage>
        <taxon>Eukaryota</taxon>
        <taxon>Fungi</taxon>
        <taxon>Dikarya</taxon>
        <taxon>Basidiomycota</taxon>
        <taxon>Pucciniomycotina</taxon>
        <taxon>Pucciniomycetes</taxon>
        <taxon>Pucciniales</taxon>
        <taxon>Sphaerophragmiaceae</taxon>
        <taxon>Austropuccinia</taxon>
    </lineage>
</organism>
<dbReference type="EMBL" id="AVOT02140474">
    <property type="protein sequence ID" value="MBW0590890.1"/>
    <property type="molecule type" value="Genomic_DNA"/>
</dbReference>
<feature type="region of interest" description="Disordered" evidence="1">
    <location>
        <begin position="115"/>
        <end position="178"/>
    </location>
</feature>
<feature type="compositionally biased region" description="Polar residues" evidence="1">
    <location>
        <begin position="115"/>
        <end position="134"/>
    </location>
</feature>
<protein>
    <submittedName>
        <fullName evidence="2">Uncharacterized protein</fullName>
    </submittedName>
</protein>
<feature type="compositionally biased region" description="Polar residues" evidence="1">
    <location>
        <begin position="142"/>
        <end position="156"/>
    </location>
</feature>
<evidence type="ECO:0000313" key="3">
    <source>
        <dbReference type="Proteomes" id="UP000765509"/>
    </source>
</evidence>
<reference evidence="2" key="1">
    <citation type="submission" date="2021-03" db="EMBL/GenBank/DDBJ databases">
        <title>Draft genome sequence of rust myrtle Austropuccinia psidii MF-1, a brazilian biotype.</title>
        <authorList>
            <person name="Quecine M.C."/>
            <person name="Pachon D.M.R."/>
            <person name="Bonatelli M.L."/>
            <person name="Correr F.H."/>
            <person name="Franceschini L.M."/>
            <person name="Leite T.F."/>
            <person name="Margarido G.R.A."/>
            <person name="Almeida C.A."/>
            <person name="Ferrarezi J.A."/>
            <person name="Labate C.A."/>
        </authorList>
    </citation>
    <scope>NUCLEOTIDE SEQUENCE</scope>
    <source>
        <strain evidence="2">MF-1</strain>
    </source>
</reference>
<name>A0A9Q3L3Y5_9BASI</name>
<gene>
    <name evidence="2" type="ORF">O181_130605</name>
</gene>
<comment type="caution">
    <text evidence="2">The sequence shown here is derived from an EMBL/GenBank/DDBJ whole genome shotgun (WGS) entry which is preliminary data.</text>
</comment>
<proteinExistence type="predicted"/>
<dbReference type="Proteomes" id="UP000765509">
    <property type="component" value="Unassembled WGS sequence"/>
</dbReference>
<evidence type="ECO:0000313" key="2">
    <source>
        <dbReference type="EMBL" id="MBW0590890.1"/>
    </source>
</evidence>
<dbReference type="AlphaFoldDB" id="A0A9Q3L3Y5"/>
<feature type="compositionally biased region" description="Basic residues" evidence="1">
    <location>
        <begin position="160"/>
        <end position="178"/>
    </location>
</feature>
<accession>A0A9Q3L3Y5</accession>
<evidence type="ECO:0000256" key="1">
    <source>
        <dbReference type="SAM" id="MobiDB-lite"/>
    </source>
</evidence>